<dbReference type="Gene3D" id="3.10.450.50">
    <property type="match status" value="1"/>
</dbReference>
<evidence type="ECO:0000313" key="3">
    <source>
        <dbReference type="EMBL" id="GGW74039.1"/>
    </source>
</evidence>
<dbReference type="SUPFAM" id="SSF103642">
    <property type="entry name" value="Sec-C motif"/>
    <property type="match status" value="1"/>
</dbReference>
<protein>
    <recommendedName>
        <fullName evidence="2">Aspartyl/asparaginy/proline hydroxylase domain-containing protein</fullName>
    </recommendedName>
</protein>
<name>A0A918JCC6_9ALTE</name>
<reference evidence="3" key="1">
    <citation type="journal article" date="2014" name="Int. J. Syst. Evol. Microbiol.">
        <title>Complete genome sequence of Corynebacterium casei LMG S-19264T (=DSM 44701T), isolated from a smear-ripened cheese.</title>
        <authorList>
            <consortium name="US DOE Joint Genome Institute (JGI-PGF)"/>
            <person name="Walter F."/>
            <person name="Albersmeier A."/>
            <person name="Kalinowski J."/>
            <person name="Ruckert C."/>
        </authorList>
    </citation>
    <scope>NUCLEOTIDE SEQUENCE</scope>
    <source>
        <strain evidence="3">KCTC 22164</strain>
    </source>
</reference>
<proteinExistence type="predicted"/>
<feature type="region of interest" description="Disordered" evidence="1">
    <location>
        <begin position="329"/>
        <end position="360"/>
    </location>
</feature>
<organism evidence="3 4">
    <name type="scientific">Alteromonas halophila</name>
    <dbReference type="NCBI Taxonomy" id="516698"/>
    <lineage>
        <taxon>Bacteria</taxon>
        <taxon>Pseudomonadati</taxon>
        <taxon>Pseudomonadota</taxon>
        <taxon>Gammaproteobacteria</taxon>
        <taxon>Alteromonadales</taxon>
        <taxon>Alteromonadaceae</taxon>
        <taxon>Alteromonas/Salinimonas group</taxon>
        <taxon>Alteromonas</taxon>
    </lineage>
</organism>
<dbReference type="Pfam" id="PF05118">
    <property type="entry name" value="Asp_Arg_Hydrox"/>
    <property type="match status" value="1"/>
</dbReference>
<evidence type="ECO:0000259" key="2">
    <source>
        <dbReference type="Pfam" id="PF05118"/>
    </source>
</evidence>
<keyword evidence="4" id="KW-1185">Reference proteome</keyword>
<dbReference type="RefSeq" id="WP_189403252.1">
    <property type="nucleotide sequence ID" value="NZ_BMXP01000001.1"/>
</dbReference>
<sequence length="371" mass="42019">MKLKHEFIQLPVRFDVAELQREVEAIPQDRWRAHHEGFKGNYSVPLISVEGKDNNEFKGPMAPTDILHRSPYLKQVISSFGEVIGRSRLMALDSGAEVPVHSDINYHWYKRVRIHVPITTTPDVRFHCGDKEVNMQAGDAWIFDSWKYHTVKNNSDVFRVHLVIDICGSSRFWELTERGNVPWLDPVSDDADFRFIAPHTDTDPAIRTETFNTPLVMTPGEMDGMAQELFAELHQGKGNAQQDVSAFIQRVEQFCQDWRVLWAQYGMSEAGWPHYHLLRETAYASVREYENRLTLGNGTQAPRMYLFCMIDPALNVEVAGQFATINANQADPGGAQPAGAQRDAVPEPHSRNAPCPCGSGQRYKTCHGKLA</sequence>
<feature type="domain" description="Aspartyl/asparaginy/proline hydroxylase" evidence="2">
    <location>
        <begin position="68"/>
        <end position="166"/>
    </location>
</feature>
<dbReference type="Proteomes" id="UP000631300">
    <property type="component" value="Unassembled WGS sequence"/>
</dbReference>
<reference evidence="3" key="2">
    <citation type="submission" date="2020-09" db="EMBL/GenBank/DDBJ databases">
        <authorList>
            <person name="Sun Q."/>
            <person name="Kim S."/>
        </authorList>
    </citation>
    <scope>NUCLEOTIDE SEQUENCE</scope>
    <source>
        <strain evidence="3">KCTC 22164</strain>
    </source>
</reference>
<dbReference type="InterPro" id="IPR027443">
    <property type="entry name" value="IPNS-like_sf"/>
</dbReference>
<dbReference type="AlphaFoldDB" id="A0A918JCC6"/>
<gene>
    <name evidence="3" type="ORF">GCM10007391_02270</name>
</gene>
<feature type="compositionally biased region" description="Low complexity" evidence="1">
    <location>
        <begin position="329"/>
        <end position="343"/>
    </location>
</feature>
<dbReference type="SUPFAM" id="SSF51197">
    <property type="entry name" value="Clavaminate synthase-like"/>
    <property type="match status" value="1"/>
</dbReference>
<dbReference type="EMBL" id="BMXP01000001">
    <property type="protein sequence ID" value="GGW74039.1"/>
    <property type="molecule type" value="Genomic_DNA"/>
</dbReference>
<evidence type="ECO:0000313" key="4">
    <source>
        <dbReference type="Proteomes" id="UP000631300"/>
    </source>
</evidence>
<dbReference type="InterPro" id="IPR004027">
    <property type="entry name" value="SEC_C_motif"/>
</dbReference>
<dbReference type="InterPro" id="IPR007803">
    <property type="entry name" value="Asp/Arg/Pro-Hydrxlase"/>
</dbReference>
<accession>A0A918JCC6</accession>
<dbReference type="Pfam" id="PF02810">
    <property type="entry name" value="SEC-C"/>
    <property type="match status" value="1"/>
</dbReference>
<dbReference type="Gene3D" id="2.60.120.330">
    <property type="entry name" value="B-lactam Antibiotic, Isopenicillin N Synthase, Chain"/>
    <property type="match status" value="1"/>
</dbReference>
<evidence type="ECO:0000256" key="1">
    <source>
        <dbReference type="SAM" id="MobiDB-lite"/>
    </source>
</evidence>
<comment type="caution">
    <text evidence="3">The sequence shown here is derived from an EMBL/GenBank/DDBJ whole genome shotgun (WGS) entry which is preliminary data.</text>
</comment>